<dbReference type="Pfam" id="PF00004">
    <property type="entry name" value="AAA"/>
    <property type="match status" value="1"/>
</dbReference>
<keyword evidence="4 14" id="KW-0812">Transmembrane</keyword>
<evidence type="ECO:0000256" key="6">
    <source>
        <dbReference type="ARBA" id="ARBA00022741"/>
    </source>
</evidence>
<dbReference type="GO" id="GO:0004222">
    <property type="term" value="F:metalloendopeptidase activity"/>
    <property type="evidence" value="ECO:0007669"/>
    <property type="project" value="InterPro"/>
</dbReference>
<feature type="region of interest" description="Disordered" evidence="16">
    <location>
        <begin position="642"/>
        <end position="682"/>
    </location>
</feature>
<evidence type="ECO:0000313" key="20">
    <source>
        <dbReference type="EMBL" id="VFB12842.1"/>
    </source>
</evidence>
<dbReference type="Pfam" id="PF01434">
    <property type="entry name" value="Peptidase_M41"/>
    <property type="match status" value="1"/>
</dbReference>
<dbReference type="SMART" id="SM00382">
    <property type="entry name" value="AAA"/>
    <property type="match status" value="1"/>
</dbReference>
<dbReference type="PANTHER" id="PTHR43655">
    <property type="entry name" value="ATP-DEPENDENT PROTEASE"/>
    <property type="match status" value="1"/>
</dbReference>
<keyword evidence="11 14" id="KW-0482">Metalloprotease</keyword>
<dbReference type="InterPro" id="IPR011546">
    <property type="entry name" value="Pept_M41_FtsH_extracell"/>
</dbReference>
<evidence type="ECO:0000256" key="3">
    <source>
        <dbReference type="ARBA" id="ARBA00022670"/>
    </source>
</evidence>
<dbReference type="GO" id="GO:0006508">
    <property type="term" value="P:proteolysis"/>
    <property type="evidence" value="ECO:0007669"/>
    <property type="project" value="UniProtKB-KW"/>
</dbReference>
<keyword evidence="5 14" id="KW-0479">Metal-binding</keyword>
<dbReference type="Gene3D" id="3.40.50.300">
    <property type="entry name" value="P-loop containing nucleotide triphosphate hydrolases"/>
    <property type="match status" value="1"/>
</dbReference>
<evidence type="ECO:0000256" key="2">
    <source>
        <dbReference type="ARBA" id="ARBA00010044"/>
    </source>
</evidence>
<dbReference type="SUPFAM" id="SSF140990">
    <property type="entry name" value="FtsH protease domain-like"/>
    <property type="match status" value="1"/>
</dbReference>
<dbReference type="AlphaFoldDB" id="A0A3P2A9Q1"/>
<dbReference type="PANTHER" id="PTHR43655:SF2">
    <property type="entry name" value="AFG3 LIKE MATRIX AAA PEPTIDASE SUBUNIT 2, ISOFORM A"/>
    <property type="match status" value="1"/>
</dbReference>
<name>A0A3P2A9Q1_9BACE</name>
<evidence type="ECO:0000313" key="21">
    <source>
        <dbReference type="Proteomes" id="UP000279562"/>
    </source>
</evidence>
<dbReference type="InterPro" id="IPR041569">
    <property type="entry name" value="AAA_lid_3"/>
</dbReference>
<evidence type="ECO:0000256" key="9">
    <source>
        <dbReference type="ARBA" id="ARBA00022840"/>
    </source>
</evidence>
<evidence type="ECO:0000256" key="8">
    <source>
        <dbReference type="ARBA" id="ARBA00022833"/>
    </source>
</evidence>
<keyword evidence="19" id="KW-0131">Cell cycle</keyword>
<dbReference type="InterPro" id="IPR005936">
    <property type="entry name" value="FtsH"/>
</dbReference>
<dbReference type="InterPro" id="IPR003960">
    <property type="entry name" value="ATPase_AAA_CS"/>
</dbReference>
<dbReference type="GO" id="GO:0016887">
    <property type="term" value="F:ATP hydrolysis activity"/>
    <property type="evidence" value="ECO:0007669"/>
    <property type="project" value="UniProtKB-UniRule"/>
</dbReference>
<evidence type="ECO:0000256" key="5">
    <source>
        <dbReference type="ARBA" id="ARBA00022723"/>
    </source>
</evidence>
<dbReference type="EMBL" id="CAACYH010000002">
    <property type="protein sequence ID" value="VFB12842.1"/>
    <property type="molecule type" value="Genomic_DNA"/>
</dbReference>
<dbReference type="FunFam" id="1.20.58.760:FF:000001">
    <property type="entry name" value="ATP-dependent zinc metalloprotease FtsH"/>
    <property type="match status" value="1"/>
</dbReference>
<evidence type="ECO:0000256" key="11">
    <source>
        <dbReference type="ARBA" id="ARBA00023049"/>
    </source>
</evidence>
<evidence type="ECO:0000256" key="13">
    <source>
        <dbReference type="ARBA" id="ARBA00061570"/>
    </source>
</evidence>
<dbReference type="InterPro" id="IPR000642">
    <property type="entry name" value="Peptidase_M41"/>
</dbReference>
<feature type="binding site" evidence="14">
    <location>
        <position position="459"/>
    </location>
    <ligand>
        <name>Zn(2+)</name>
        <dbReference type="ChEBI" id="CHEBI:29105"/>
        <note>catalytic</note>
    </ligand>
</feature>
<dbReference type="Proteomes" id="UP000295600">
    <property type="component" value="Unassembled WGS sequence"/>
</dbReference>
<feature type="binding site" evidence="14">
    <location>
        <position position="530"/>
    </location>
    <ligand>
        <name>Zn(2+)</name>
        <dbReference type="ChEBI" id="CHEBI:29105"/>
        <note>catalytic</note>
    </ligand>
</feature>
<comment type="similarity">
    <text evidence="15">Belongs to the AAA ATPase family.</text>
</comment>
<evidence type="ECO:0000256" key="12">
    <source>
        <dbReference type="ARBA" id="ARBA00023136"/>
    </source>
</evidence>
<keyword evidence="14" id="KW-1003">Cell membrane</keyword>
<gene>
    <name evidence="14 20" type="primary">ftsH</name>
    <name evidence="18" type="ORF">EII33_05375</name>
    <name evidence="19" type="ORF">EV202_10842</name>
    <name evidence="20" type="ORF">NCTC7812_00353</name>
</gene>
<feature type="domain" description="AAA+ ATPase" evidence="17">
    <location>
        <begin position="224"/>
        <end position="364"/>
    </location>
</feature>
<dbReference type="PROSITE" id="PS00674">
    <property type="entry name" value="AAA"/>
    <property type="match status" value="1"/>
</dbReference>
<dbReference type="Pfam" id="PF06480">
    <property type="entry name" value="FtsH_ext"/>
    <property type="match status" value="1"/>
</dbReference>
<sequence>MDNNTNKKPNKVNMPKFNLNWLYMIIAIMLVGLYLTNESGTTSKNISYDEFQQYVRNGYISKVIGYDDNSVEAYIKSQHVGNVFRQDSNRVGKNPLITTEAPSRESLGDFLQKERDESHFDGSINYEKKRNYFGAFLWQVLPFAFLIGFWIYLSRRMSGGGGGMGGGGGIFSVGKSKAQLFEKGSTIKITFKDVAGLAEAKQEVEEIVEFLKEPQKYTDLGGKIPKGALLVGPPGTGKTLLAKAVAGEANVPFFSLAGSDFVEMFVGVGASRVRDLFRQAKEKAPCIVFIDEIDAVGRARSKAAAMGGNDERENTLNQLLTEMDGFGSNSGVIILAATNRVDVLDKALLRAGRFDRQIHVDLPDLNERKEVFGVHLRPIKIDNTVDIDLLARQTPGFSGADIANVCNEAALIAARHGKKFVGKQDFLDAVDRIVGGLEKKTKITTEAERRSIAIHEAGHASISWLLEYANPLIKVTIVPRGRALGAAWYLPEERQITTKEQMLDEMCATLGGRAAEDLFLGRISTGAMNDLERVTKQAYGMVAYLGMSEKIPNLCYYNNEEYSFNRPYSEKTAELIDEEVKQMINEQYERAKKLLSEHKEGHNRLAQLLIDKEVIFAEDVEHIFGKRPWASRSEEIINAKVSAEQKKAEEEETEKAAEAEKEVKEKEGAAENTTSADPVSQN</sequence>
<reference evidence="18 21" key="1">
    <citation type="submission" date="2018-11" db="EMBL/GenBank/DDBJ databases">
        <title>Genomes From Bacteria Associated with the Canine Oral Cavity: a Test Case for Automated Genome-Based Taxonomic Assignment.</title>
        <authorList>
            <person name="Coil D.A."/>
            <person name="Jospin G."/>
            <person name="Darling A.E."/>
            <person name="Wallis C."/>
            <person name="Davis I.J."/>
            <person name="Harris S."/>
            <person name="Eisen J.A."/>
            <person name="Holcombe L.J."/>
            <person name="O'Flynn C."/>
        </authorList>
    </citation>
    <scope>NUCLEOTIDE SEQUENCE [LARGE SCALE GENOMIC DNA]</scope>
    <source>
        <strain evidence="18 21">OH1047_COT-310</strain>
    </source>
</reference>
<dbReference type="GO" id="GO:0030163">
    <property type="term" value="P:protein catabolic process"/>
    <property type="evidence" value="ECO:0007669"/>
    <property type="project" value="UniProtKB-UniRule"/>
</dbReference>
<dbReference type="Proteomes" id="UP000396835">
    <property type="component" value="Unassembled WGS sequence"/>
</dbReference>
<evidence type="ECO:0000313" key="22">
    <source>
        <dbReference type="Proteomes" id="UP000295600"/>
    </source>
</evidence>
<evidence type="ECO:0000256" key="10">
    <source>
        <dbReference type="ARBA" id="ARBA00022989"/>
    </source>
</evidence>
<accession>A0A3P2A9Q1</accession>
<dbReference type="InterPro" id="IPR003959">
    <property type="entry name" value="ATPase_AAA_core"/>
</dbReference>
<evidence type="ECO:0000313" key="18">
    <source>
        <dbReference type="EMBL" id="RRD92104.1"/>
    </source>
</evidence>
<keyword evidence="12 14" id="KW-0472">Membrane</keyword>
<evidence type="ECO:0000256" key="1">
    <source>
        <dbReference type="ARBA" id="ARBA00004370"/>
    </source>
</evidence>
<feature type="transmembrane region" description="Helical" evidence="14">
    <location>
        <begin position="20"/>
        <end position="37"/>
    </location>
</feature>
<feature type="transmembrane region" description="Helical" evidence="14">
    <location>
        <begin position="132"/>
        <end position="153"/>
    </location>
</feature>
<comment type="similarity">
    <text evidence="2 14">In the C-terminal section; belongs to the peptidase M41 family.</text>
</comment>
<feature type="binding site" evidence="14">
    <location>
        <begin position="232"/>
        <end position="239"/>
    </location>
    <ligand>
        <name>ATP</name>
        <dbReference type="ChEBI" id="CHEBI:30616"/>
    </ligand>
</feature>
<keyword evidence="6 14" id="KW-0547">Nucleotide-binding</keyword>
<keyword evidence="7 14" id="KW-0378">Hydrolase</keyword>
<dbReference type="SUPFAM" id="SSF52540">
    <property type="entry name" value="P-loop containing nucleoside triphosphate hydrolases"/>
    <property type="match status" value="1"/>
</dbReference>
<comment type="function">
    <text evidence="14">Acts as a processive, ATP-dependent zinc metallopeptidase for both cytoplasmic and membrane proteins. Plays a role in the quality control of integral membrane proteins.</text>
</comment>
<evidence type="ECO:0000256" key="16">
    <source>
        <dbReference type="SAM" id="MobiDB-lite"/>
    </source>
</evidence>
<dbReference type="InterPro" id="IPR027417">
    <property type="entry name" value="P-loop_NTPase"/>
</dbReference>
<keyword evidence="10 14" id="KW-1133">Transmembrane helix</keyword>
<organism evidence="18 21">
    <name type="scientific">Prevotella heparinolytica</name>
    <dbReference type="NCBI Taxonomy" id="28113"/>
    <lineage>
        <taxon>Bacteria</taxon>
        <taxon>Pseudomonadati</taxon>
        <taxon>Bacteroidota</taxon>
        <taxon>Bacteroidia</taxon>
        <taxon>Bacteroidales</taxon>
        <taxon>Bacteroidaceae</taxon>
        <taxon>Bacteroides</taxon>
    </lineage>
</organism>
<evidence type="ECO:0000256" key="14">
    <source>
        <dbReference type="HAMAP-Rule" id="MF_01458"/>
    </source>
</evidence>
<feature type="compositionally biased region" description="Polar residues" evidence="16">
    <location>
        <begin position="672"/>
        <end position="682"/>
    </location>
</feature>
<dbReference type="EMBL" id="SLXB01000008">
    <property type="protein sequence ID" value="TCO93058.1"/>
    <property type="molecule type" value="Genomic_DNA"/>
</dbReference>
<dbReference type="EMBL" id="RQYF01000015">
    <property type="protein sequence ID" value="RRD92104.1"/>
    <property type="molecule type" value="Genomic_DNA"/>
</dbReference>
<dbReference type="GO" id="GO:0004176">
    <property type="term" value="F:ATP-dependent peptidase activity"/>
    <property type="evidence" value="ECO:0007669"/>
    <property type="project" value="InterPro"/>
</dbReference>
<evidence type="ECO:0000256" key="7">
    <source>
        <dbReference type="ARBA" id="ARBA00022801"/>
    </source>
</evidence>
<comment type="similarity">
    <text evidence="13 14">In the central section; belongs to the AAA ATPase family.</text>
</comment>
<dbReference type="GO" id="GO:0005886">
    <property type="term" value="C:plasma membrane"/>
    <property type="evidence" value="ECO:0007669"/>
    <property type="project" value="UniProtKB-SubCell"/>
</dbReference>
<dbReference type="InterPro" id="IPR050928">
    <property type="entry name" value="ATP-dep_Zn_Metalloprotease"/>
</dbReference>
<dbReference type="InterPro" id="IPR003593">
    <property type="entry name" value="AAA+_ATPase"/>
</dbReference>
<comment type="subcellular location">
    <subcellularLocation>
        <location evidence="14">Cell membrane</location>
        <topology evidence="14">Multi-pass membrane protein</topology>
        <orientation evidence="14">Cytoplasmic side</orientation>
    </subcellularLocation>
    <subcellularLocation>
        <location evidence="1">Membrane</location>
    </subcellularLocation>
</comment>
<proteinExistence type="inferred from homology"/>
<dbReference type="Gene3D" id="1.10.8.60">
    <property type="match status" value="1"/>
</dbReference>
<dbReference type="Pfam" id="PF17862">
    <property type="entry name" value="AAA_lid_3"/>
    <property type="match status" value="1"/>
</dbReference>
<dbReference type="FunFam" id="3.40.50.300:FF:000001">
    <property type="entry name" value="ATP-dependent zinc metalloprotease FtsH"/>
    <property type="match status" value="1"/>
</dbReference>
<keyword evidence="9 14" id="KW-0067">ATP-binding</keyword>
<dbReference type="GO" id="GO:0051301">
    <property type="term" value="P:cell division"/>
    <property type="evidence" value="ECO:0007669"/>
    <property type="project" value="UniProtKB-KW"/>
</dbReference>
<feature type="binding site" evidence="14">
    <location>
        <position position="455"/>
    </location>
    <ligand>
        <name>Zn(2+)</name>
        <dbReference type="ChEBI" id="CHEBI:29105"/>
        <note>catalytic</note>
    </ligand>
</feature>
<evidence type="ECO:0000313" key="23">
    <source>
        <dbReference type="Proteomes" id="UP000396835"/>
    </source>
</evidence>
<comment type="cofactor">
    <cofactor evidence="14">
        <name>Zn(2+)</name>
        <dbReference type="ChEBI" id="CHEBI:29105"/>
    </cofactor>
    <text evidence="14">Binds 1 zinc ion per subunit.</text>
</comment>
<dbReference type="NCBIfam" id="TIGR01241">
    <property type="entry name" value="FtsH_fam"/>
    <property type="match status" value="1"/>
</dbReference>
<dbReference type="InterPro" id="IPR037219">
    <property type="entry name" value="Peptidase_M41-like"/>
</dbReference>
<dbReference type="Proteomes" id="UP000279562">
    <property type="component" value="Unassembled WGS sequence"/>
</dbReference>
<dbReference type="HAMAP" id="MF_01458">
    <property type="entry name" value="FtsH"/>
    <property type="match status" value="1"/>
</dbReference>
<protein>
    <recommendedName>
        <fullName evidence="14">ATP-dependent zinc metalloprotease FtsH</fullName>
        <ecNumber evidence="14">3.4.24.-</ecNumber>
    </recommendedName>
</protein>
<dbReference type="GO" id="GO:0008270">
    <property type="term" value="F:zinc ion binding"/>
    <property type="evidence" value="ECO:0007669"/>
    <property type="project" value="UniProtKB-UniRule"/>
</dbReference>
<dbReference type="RefSeq" id="WP_125238836.1">
    <property type="nucleotide sequence ID" value="NZ_CAACYH010000002.1"/>
</dbReference>
<evidence type="ECO:0000256" key="4">
    <source>
        <dbReference type="ARBA" id="ARBA00022692"/>
    </source>
</evidence>
<evidence type="ECO:0000259" key="17">
    <source>
        <dbReference type="SMART" id="SM00382"/>
    </source>
</evidence>
<keyword evidence="21" id="KW-1185">Reference proteome</keyword>
<keyword evidence="8 14" id="KW-0862">Zinc</keyword>
<dbReference type="EC" id="3.4.24.-" evidence="14"/>
<keyword evidence="19" id="KW-0132">Cell division</keyword>
<feature type="compositionally biased region" description="Basic and acidic residues" evidence="16">
    <location>
        <begin position="642"/>
        <end position="669"/>
    </location>
</feature>
<reference evidence="20 23" key="2">
    <citation type="submission" date="2019-02" db="EMBL/GenBank/DDBJ databases">
        <authorList>
            <consortium name="Pathogen Informatics"/>
        </authorList>
    </citation>
    <scope>NUCLEOTIDE SEQUENCE [LARGE SCALE GENOMIC DNA]</scope>
    <source>
        <strain evidence="20 23">3012STDY7078512</strain>
    </source>
</reference>
<comment type="subunit">
    <text evidence="14">Homohexamer.</text>
</comment>
<keyword evidence="3 14" id="KW-0645">Protease</keyword>
<reference evidence="19 22" key="3">
    <citation type="submission" date="2019-03" db="EMBL/GenBank/DDBJ databases">
        <title>Genomic Encyclopedia of Type Strains, Phase IV (KMG-IV): sequencing the most valuable type-strain genomes for metagenomic binning, comparative biology and taxonomic classification.</title>
        <authorList>
            <person name="Goeker M."/>
        </authorList>
    </citation>
    <scope>NUCLEOTIDE SEQUENCE [LARGE SCALE GENOMIC DNA]</scope>
    <source>
        <strain evidence="19 22">DSM 23917</strain>
    </source>
</reference>
<feature type="active site" evidence="14">
    <location>
        <position position="456"/>
    </location>
</feature>
<dbReference type="OrthoDB" id="9809379at2"/>
<dbReference type="GO" id="GO:0005524">
    <property type="term" value="F:ATP binding"/>
    <property type="evidence" value="ECO:0007669"/>
    <property type="project" value="UniProtKB-UniRule"/>
</dbReference>
<evidence type="ECO:0000313" key="19">
    <source>
        <dbReference type="EMBL" id="TCO93058.1"/>
    </source>
</evidence>
<dbReference type="FunFam" id="1.10.8.60:FF:000001">
    <property type="entry name" value="ATP-dependent zinc metalloprotease FtsH"/>
    <property type="match status" value="1"/>
</dbReference>
<evidence type="ECO:0000256" key="15">
    <source>
        <dbReference type="RuleBase" id="RU003651"/>
    </source>
</evidence>
<dbReference type="Gene3D" id="1.20.58.760">
    <property type="entry name" value="Peptidase M41"/>
    <property type="match status" value="1"/>
</dbReference>
<dbReference type="CDD" id="cd19501">
    <property type="entry name" value="RecA-like_FtsH"/>
    <property type="match status" value="1"/>
</dbReference>